<keyword evidence="1" id="KW-0812">Transmembrane</keyword>
<feature type="transmembrane region" description="Helical" evidence="1">
    <location>
        <begin position="80"/>
        <end position="96"/>
    </location>
</feature>
<organism evidence="2 3">
    <name type="scientific">Aneurinibacillus aneurinilyticus</name>
    <name type="common">Bacillus aneurinolyticus</name>
    <dbReference type="NCBI Taxonomy" id="1391"/>
    <lineage>
        <taxon>Bacteria</taxon>
        <taxon>Bacillati</taxon>
        <taxon>Bacillota</taxon>
        <taxon>Bacilli</taxon>
        <taxon>Bacillales</taxon>
        <taxon>Paenibacillaceae</taxon>
        <taxon>Aneurinibacillus group</taxon>
        <taxon>Aneurinibacillus</taxon>
    </lineage>
</organism>
<protein>
    <submittedName>
        <fullName evidence="2">Uncharacterized protein</fullName>
    </submittedName>
</protein>
<feature type="transmembrane region" description="Helical" evidence="1">
    <location>
        <begin position="56"/>
        <end position="74"/>
    </location>
</feature>
<name>A0A848CSF9_ANEAE</name>
<evidence type="ECO:0000313" key="3">
    <source>
        <dbReference type="Proteomes" id="UP000561326"/>
    </source>
</evidence>
<gene>
    <name evidence="2" type="ORF">HF838_19670</name>
</gene>
<accession>A0A848CSF9</accession>
<evidence type="ECO:0000313" key="2">
    <source>
        <dbReference type="EMBL" id="NMF00445.1"/>
    </source>
</evidence>
<feature type="transmembrane region" description="Helical" evidence="1">
    <location>
        <begin position="31"/>
        <end position="51"/>
    </location>
</feature>
<dbReference type="Proteomes" id="UP000561326">
    <property type="component" value="Unassembled WGS sequence"/>
</dbReference>
<dbReference type="EMBL" id="JABAGO010000046">
    <property type="protein sequence ID" value="NMF00445.1"/>
    <property type="molecule type" value="Genomic_DNA"/>
</dbReference>
<proteinExistence type="predicted"/>
<dbReference type="AlphaFoldDB" id="A0A848CSF9"/>
<dbReference type="RefSeq" id="WP_168976167.1">
    <property type="nucleotide sequence ID" value="NZ_JABAGO010000046.1"/>
</dbReference>
<reference evidence="2 3" key="1">
    <citation type="submission" date="2020-04" db="EMBL/GenBank/DDBJ databases">
        <authorList>
            <person name="Hitch T.C.A."/>
            <person name="Wylensek D."/>
            <person name="Clavel T."/>
        </authorList>
    </citation>
    <scope>NUCLEOTIDE SEQUENCE [LARGE SCALE GENOMIC DNA]</scope>
    <source>
        <strain evidence="2 3">WB01_D5_05</strain>
    </source>
</reference>
<evidence type="ECO:0000256" key="1">
    <source>
        <dbReference type="SAM" id="Phobius"/>
    </source>
</evidence>
<sequence>MKVANGLFLTLYLVFMWVMMLSNSVEIGGEIINMVAKIILGVQTIALPFIFTVPEAAAGVLGFSFVLSILSAVFIEPGHLMFTVISLVFIVTSLAVKNKKKNTKNKKA</sequence>
<feature type="transmembrane region" description="Helical" evidence="1">
    <location>
        <begin position="7"/>
        <end position="25"/>
    </location>
</feature>
<keyword evidence="1" id="KW-1133">Transmembrane helix</keyword>
<keyword evidence="1" id="KW-0472">Membrane</keyword>
<comment type="caution">
    <text evidence="2">The sequence shown here is derived from an EMBL/GenBank/DDBJ whole genome shotgun (WGS) entry which is preliminary data.</text>
</comment>